<name>D5ELC9_CORAD</name>
<dbReference type="STRING" id="583355.Caka_2047"/>
<accession>D5ELC9</accession>
<keyword evidence="2" id="KW-0472">Membrane</keyword>
<reference evidence="3 4" key="1">
    <citation type="journal article" date="2010" name="Stand. Genomic Sci.">
        <title>Complete genome sequence of Coraliomargarita akajimensis type strain (04OKA010-24).</title>
        <authorList>
            <person name="Mavromatis K."/>
            <person name="Abt B."/>
            <person name="Brambilla E."/>
            <person name="Lapidus A."/>
            <person name="Copeland A."/>
            <person name="Deshpande S."/>
            <person name="Nolan M."/>
            <person name="Lucas S."/>
            <person name="Tice H."/>
            <person name="Cheng J.F."/>
            <person name="Han C."/>
            <person name="Detter J.C."/>
            <person name="Woyke T."/>
            <person name="Goodwin L."/>
            <person name="Pitluck S."/>
            <person name="Held B."/>
            <person name="Brettin T."/>
            <person name="Tapia R."/>
            <person name="Ivanova N."/>
            <person name="Mikhailova N."/>
            <person name="Pati A."/>
            <person name="Liolios K."/>
            <person name="Chen A."/>
            <person name="Palaniappan K."/>
            <person name="Land M."/>
            <person name="Hauser L."/>
            <person name="Chang Y.J."/>
            <person name="Jeffries C.D."/>
            <person name="Rohde M."/>
            <person name="Goker M."/>
            <person name="Bristow J."/>
            <person name="Eisen J.A."/>
            <person name="Markowitz V."/>
            <person name="Hugenholtz P."/>
            <person name="Klenk H.P."/>
            <person name="Kyrpides N.C."/>
        </authorList>
    </citation>
    <scope>NUCLEOTIDE SEQUENCE [LARGE SCALE GENOMIC DNA]</scope>
    <source>
        <strain evidence="4">DSM 45221 / IAM 15411 / JCM 23193 / KCTC 12865</strain>
    </source>
</reference>
<feature type="transmembrane region" description="Helical" evidence="2">
    <location>
        <begin position="389"/>
        <end position="416"/>
    </location>
</feature>
<keyword evidence="2" id="KW-1133">Transmembrane helix</keyword>
<dbReference type="HOGENOM" id="CLU_019354_0_0_0"/>
<dbReference type="KEGG" id="caa:Caka_2047"/>
<dbReference type="eggNOG" id="COG0845">
    <property type="taxonomic scope" value="Bacteria"/>
</dbReference>
<dbReference type="RefSeq" id="WP_013043787.1">
    <property type="nucleotide sequence ID" value="NC_014008.1"/>
</dbReference>
<evidence type="ECO:0000313" key="3">
    <source>
        <dbReference type="EMBL" id="ADE55065.1"/>
    </source>
</evidence>
<feature type="transmembrane region" description="Helical" evidence="2">
    <location>
        <begin position="199"/>
        <end position="219"/>
    </location>
</feature>
<gene>
    <name evidence="3" type="ordered locus">Caka_2047</name>
</gene>
<keyword evidence="1" id="KW-0175">Coiled coil</keyword>
<dbReference type="GO" id="GO:0005737">
    <property type="term" value="C:cytoplasm"/>
    <property type="evidence" value="ECO:0007669"/>
    <property type="project" value="TreeGrafter"/>
</dbReference>
<dbReference type="PANTHER" id="PTHR13325">
    <property type="entry name" value="PROTEASE M50 MEMBRANE-BOUND TRANSCRIPTION FACTOR SITE 2 PROTEASE"/>
    <property type="match status" value="1"/>
</dbReference>
<dbReference type="Gene3D" id="2.40.50.100">
    <property type="match status" value="1"/>
</dbReference>
<proteinExistence type="predicted"/>
<protein>
    <submittedName>
        <fullName evidence="3">Peptidase M50</fullName>
    </submittedName>
</protein>
<dbReference type="GO" id="GO:0004222">
    <property type="term" value="F:metalloendopeptidase activity"/>
    <property type="evidence" value="ECO:0007669"/>
    <property type="project" value="InterPro"/>
</dbReference>
<dbReference type="eggNOG" id="COG1994">
    <property type="taxonomic scope" value="Bacteria"/>
</dbReference>
<feature type="transmembrane region" description="Helical" evidence="2">
    <location>
        <begin position="156"/>
        <end position="179"/>
    </location>
</feature>
<sequence>MSTPSGVFDESWFRVKDCRLRLMPGVELVRQQFKGEAWYVVCDKLGHQYFRVRPEAYNFIAHLEDASSVEEAWDHALELDPSQAPSQGDVVQLLSQLYRSGLLRGDRMSDIEALAQARKTEKNTRVRQQMASFLFLKIPVFNPDPFLRRTVHLVRWCFGSFGFLLWLGALIWGVQTVALHWSDFKDVSEGLLGLSNLPWLYLALLITKTLHEFGHAYACRRYGREVPEMGIMLLVFNPLPYMDASASYAFTRKARRVFVGFAGVYVELFVAALAVVYWAYSGEGMLSRLAYNMAITASVSTLLFNLNPLLRFDGYHILTDLTETPNLQMRAQQLMKYAVNRYAFGLHGQPVPANSWGEVIGFTTFFFASWIYRMFLLVSILFFVSKQWLIVGVLIAVIFGIMWLVVPLVKGLYYVFWGTQLMNKRSRAALVTTSFILLLSLFLWWCPVPHHFRIEGIVQSNPFVNVYSGAAGRITEVTVPSGAKVRTGQVLVRLKNPEMEQEAELLELEYQRVLTLIQADRSVDGSQLKGLIANREALEVRRTDLRRRMAELEIRAPADGRWIAPVLHEYADSMVPRGAPLGFVRGEKRYRFMAVVRQRDVDRLFTELQETAEVKLYGLEAQTLLATEVTPIPSDQSELPSASLGVLGGGSMGVDTSERTGSTSSEPFFEIRSNLQVPQGMLANHGQRGVARLRLPNLPLGRQWYLRVRQAFQREYKL</sequence>
<dbReference type="InterPro" id="IPR001193">
    <property type="entry name" value="MBTPS2"/>
</dbReference>
<dbReference type="GO" id="GO:0016020">
    <property type="term" value="C:membrane"/>
    <property type="evidence" value="ECO:0007669"/>
    <property type="project" value="InterPro"/>
</dbReference>
<evidence type="ECO:0000256" key="2">
    <source>
        <dbReference type="SAM" id="Phobius"/>
    </source>
</evidence>
<feature type="transmembrane region" description="Helical" evidence="2">
    <location>
        <begin position="359"/>
        <end position="383"/>
    </location>
</feature>
<dbReference type="GO" id="GO:0031293">
    <property type="term" value="P:membrane protein intracellular domain proteolysis"/>
    <property type="evidence" value="ECO:0007669"/>
    <property type="project" value="TreeGrafter"/>
</dbReference>
<evidence type="ECO:0000256" key="1">
    <source>
        <dbReference type="SAM" id="Coils"/>
    </source>
</evidence>
<feature type="transmembrane region" description="Helical" evidence="2">
    <location>
        <begin position="286"/>
        <end position="306"/>
    </location>
</feature>
<dbReference type="OrthoDB" id="9800627at2"/>
<organism evidence="3 4">
    <name type="scientific">Coraliomargarita akajimensis (strain DSM 45221 / IAM 15411 / JCM 23193 / KCTC 12865 / 04OKA010-24)</name>
    <dbReference type="NCBI Taxonomy" id="583355"/>
    <lineage>
        <taxon>Bacteria</taxon>
        <taxon>Pseudomonadati</taxon>
        <taxon>Verrucomicrobiota</taxon>
        <taxon>Opitutia</taxon>
        <taxon>Puniceicoccales</taxon>
        <taxon>Coraliomargaritaceae</taxon>
        <taxon>Coraliomargarita</taxon>
    </lineage>
</organism>
<feature type="transmembrane region" description="Helical" evidence="2">
    <location>
        <begin position="428"/>
        <end position="445"/>
    </location>
</feature>
<evidence type="ECO:0000313" key="4">
    <source>
        <dbReference type="Proteomes" id="UP000000925"/>
    </source>
</evidence>
<keyword evidence="4" id="KW-1185">Reference proteome</keyword>
<dbReference type="PANTHER" id="PTHR13325:SF3">
    <property type="entry name" value="MEMBRANE-BOUND TRANSCRIPTION FACTOR SITE-2 PROTEASE"/>
    <property type="match status" value="1"/>
</dbReference>
<dbReference type="SUPFAM" id="SSF111369">
    <property type="entry name" value="HlyD-like secretion proteins"/>
    <property type="match status" value="1"/>
</dbReference>
<feature type="coiled-coil region" evidence="1">
    <location>
        <begin position="528"/>
        <end position="555"/>
    </location>
</feature>
<feature type="transmembrane region" description="Helical" evidence="2">
    <location>
        <begin position="257"/>
        <end position="280"/>
    </location>
</feature>
<dbReference type="Proteomes" id="UP000000925">
    <property type="component" value="Chromosome"/>
</dbReference>
<dbReference type="AlphaFoldDB" id="D5ELC9"/>
<dbReference type="EMBL" id="CP001998">
    <property type="protein sequence ID" value="ADE55065.1"/>
    <property type="molecule type" value="Genomic_DNA"/>
</dbReference>
<keyword evidence="2" id="KW-0812">Transmembrane</keyword>